<feature type="compositionally biased region" description="Basic and acidic residues" evidence="1">
    <location>
        <begin position="27"/>
        <end position="37"/>
    </location>
</feature>
<reference evidence="2" key="1">
    <citation type="submission" date="2022-12" db="EMBL/GenBank/DDBJ databases">
        <title>New Phytohabitans aurantiacus sp. RD004123 nov., an actinomycete isolated from soil.</title>
        <authorList>
            <person name="Triningsih D.W."/>
            <person name="Harunari E."/>
            <person name="Igarashi Y."/>
        </authorList>
    </citation>
    <scope>NUCLEOTIDE SEQUENCE</scope>
    <source>
        <strain evidence="2">RD004123</strain>
    </source>
</reference>
<protein>
    <recommendedName>
        <fullName evidence="4">AAA+ ATPase domain-containing protein</fullName>
    </recommendedName>
</protein>
<dbReference type="RefSeq" id="WP_281900548.1">
    <property type="nucleotide sequence ID" value="NZ_BSDI01000032.1"/>
</dbReference>
<sequence>MHEPDPIDWSDVDAPGDARNPFDEGTEEHAAWERQEAEAREQVRRARRRERLASATDDEYVRLLAREEAKKRRAAELAGDINVPDLVALPDFLAEVDDTPLWRFDGLWPRQGNIVLAAQYKAGKTTTVGNVLRSLADGDRFLGVFDVEPVTDGSIVLCDFEMPRVKLRDWLRRQEIRNADRIHLVPMRGLASTFDLLDDVIRASWVEKLRAAEARVWIVDCLGPILSSLGFSENENREVGRFLDALTATAAAAGVDEVLLVHHMGHAAERSRGASRLRDWPDAEWRLLRKKDDDNPLADAEPAARRFFSAFGRDVDVREGQLVYDDARKRLVYAEGSRRETAALEALTAVLEYIRDHTGASGRVVEQAVTKDRTITQKSARDALAEAVDRAYAVTKDGGRRAKLHTLTPAGYAKLAELTGTPGETEIDAFGERPTCVTGCGTVLPPDMVTAGYDTCSWCLDKAAGL</sequence>
<dbReference type="InterPro" id="IPR027417">
    <property type="entry name" value="P-loop_NTPase"/>
</dbReference>
<gene>
    <name evidence="2" type="ORF">Pa4123_55970</name>
</gene>
<dbReference type="Proteomes" id="UP001144280">
    <property type="component" value="Unassembled WGS sequence"/>
</dbReference>
<dbReference type="Gene3D" id="3.40.50.300">
    <property type="entry name" value="P-loop containing nucleotide triphosphate hydrolases"/>
    <property type="match status" value="1"/>
</dbReference>
<organism evidence="2 3">
    <name type="scientific">Phytohabitans aurantiacus</name>
    <dbReference type="NCBI Taxonomy" id="3016789"/>
    <lineage>
        <taxon>Bacteria</taxon>
        <taxon>Bacillati</taxon>
        <taxon>Actinomycetota</taxon>
        <taxon>Actinomycetes</taxon>
        <taxon>Micromonosporales</taxon>
        <taxon>Micromonosporaceae</taxon>
    </lineage>
</organism>
<comment type="caution">
    <text evidence="2">The sequence shown here is derived from an EMBL/GenBank/DDBJ whole genome shotgun (WGS) entry which is preliminary data.</text>
</comment>
<evidence type="ECO:0008006" key="4">
    <source>
        <dbReference type="Google" id="ProtNLM"/>
    </source>
</evidence>
<accession>A0ABQ5R412</accession>
<evidence type="ECO:0000256" key="1">
    <source>
        <dbReference type="SAM" id="MobiDB-lite"/>
    </source>
</evidence>
<dbReference type="EMBL" id="BSDI01000032">
    <property type="protein sequence ID" value="GLI00321.1"/>
    <property type="molecule type" value="Genomic_DNA"/>
</dbReference>
<feature type="region of interest" description="Disordered" evidence="1">
    <location>
        <begin position="1"/>
        <end position="37"/>
    </location>
</feature>
<proteinExistence type="predicted"/>
<keyword evidence="3" id="KW-1185">Reference proteome</keyword>
<evidence type="ECO:0000313" key="3">
    <source>
        <dbReference type="Proteomes" id="UP001144280"/>
    </source>
</evidence>
<name>A0ABQ5R412_9ACTN</name>
<dbReference type="SUPFAM" id="SSF52540">
    <property type="entry name" value="P-loop containing nucleoside triphosphate hydrolases"/>
    <property type="match status" value="1"/>
</dbReference>
<feature type="compositionally biased region" description="Acidic residues" evidence="1">
    <location>
        <begin position="1"/>
        <end position="11"/>
    </location>
</feature>
<dbReference type="Pfam" id="PF13481">
    <property type="entry name" value="AAA_25"/>
    <property type="match status" value="1"/>
</dbReference>
<evidence type="ECO:0000313" key="2">
    <source>
        <dbReference type="EMBL" id="GLI00321.1"/>
    </source>
</evidence>